<evidence type="ECO:0000313" key="4">
    <source>
        <dbReference type="EMBL" id="GBE77898.1"/>
    </source>
</evidence>
<dbReference type="Proteomes" id="UP000287166">
    <property type="component" value="Unassembled WGS sequence"/>
</dbReference>
<name>A0A401G6W6_9APHY</name>
<evidence type="ECO:0000313" key="5">
    <source>
        <dbReference type="Proteomes" id="UP000287166"/>
    </source>
</evidence>
<dbReference type="STRING" id="139825.A0A401G6W6"/>
<feature type="region of interest" description="Disordered" evidence="2">
    <location>
        <begin position="1"/>
        <end position="29"/>
    </location>
</feature>
<dbReference type="PROSITE" id="PS51716">
    <property type="entry name" value="G_IRG"/>
    <property type="match status" value="1"/>
</dbReference>
<accession>A0A401G6W6</accession>
<keyword evidence="5" id="KW-1185">Reference proteome</keyword>
<sequence>MIERLERRWGRSRGQEYSPSFGPKQQRLAQPKRVCSTDREFFTFAVAGGGKSESLVNAFRGVRNNESGTPATGVIETTSPTIARCTDPNPQNPKLVCIPTTKGFTLSTVIVVFDNRFTATDIALLRNCEPFKIPSYIVRSKSNQNIGNVMQDMGHDSDEVDRLDVYRKARDKYIAETRRSVAQNLADAQLLLQRAYIVYKDALVKFVNRKPTKGIIDGLELPRDLLRETHSGRCKV</sequence>
<dbReference type="AlphaFoldDB" id="A0A401G6W6"/>
<dbReference type="OrthoDB" id="422720at2759"/>
<comment type="caution">
    <text evidence="4">The sequence shown here is derived from an EMBL/GenBank/DDBJ whole genome shotgun (WGS) entry which is preliminary data.</text>
</comment>
<dbReference type="GO" id="GO:0005525">
    <property type="term" value="F:GTP binding"/>
    <property type="evidence" value="ECO:0007669"/>
    <property type="project" value="InterPro"/>
</dbReference>
<proteinExistence type="inferred from homology"/>
<protein>
    <recommendedName>
        <fullName evidence="3">IRG-type G domain-containing protein</fullName>
    </recommendedName>
</protein>
<evidence type="ECO:0000256" key="1">
    <source>
        <dbReference type="ARBA" id="ARBA00005429"/>
    </source>
</evidence>
<comment type="similarity">
    <text evidence="1">Belongs to the TRAFAC class dynamin-like GTPase superfamily. IRG family.</text>
</comment>
<dbReference type="InterPro" id="IPR027417">
    <property type="entry name" value="P-loop_NTPase"/>
</dbReference>
<organism evidence="4 5">
    <name type="scientific">Sparassis crispa</name>
    <dbReference type="NCBI Taxonomy" id="139825"/>
    <lineage>
        <taxon>Eukaryota</taxon>
        <taxon>Fungi</taxon>
        <taxon>Dikarya</taxon>
        <taxon>Basidiomycota</taxon>
        <taxon>Agaricomycotina</taxon>
        <taxon>Agaricomycetes</taxon>
        <taxon>Polyporales</taxon>
        <taxon>Sparassidaceae</taxon>
        <taxon>Sparassis</taxon>
    </lineage>
</organism>
<reference evidence="4 5" key="1">
    <citation type="journal article" date="2018" name="Sci. Rep.">
        <title>Genome sequence of the cauliflower mushroom Sparassis crispa (Hanabiratake) and its association with beneficial usage.</title>
        <authorList>
            <person name="Kiyama R."/>
            <person name="Furutani Y."/>
            <person name="Kawaguchi K."/>
            <person name="Nakanishi T."/>
        </authorList>
    </citation>
    <scope>NUCLEOTIDE SEQUENCE [LARGE SCALE GENOMIC DNA]</scope>
</reference>
<evidence type="ECO:0000256" key="2">
    <source>
        <dbReference type="SAM" id="MobiDB-lite"/>
    </source>
</evidence>
<feature type="domain" description="IRG-type G" evidence="3">
    <location>
        <begin position="40"/>
        <end position="222"/>
    </location>
</feature>
<dbReference type="GeneID" id="38774815"/>
<dbReference type="InterPro" id="IPR030385">
    <property type="entry name" value="G_IRG_dom"/>
</dbReference>
<dbReference type="InParanoid" id="A0A401G6W6"/>
<evidence type="ECO:0000259" key="3">
    <source>
        <dbReference type="PROSITE" id="PS51716"/>
    </source>
</evidence>
<dbReference type="Gene3D" id="3.40.50.300">
    <property type="entry name" value="P-loop containing nucleotide triphosphate hydrolases"/>
    <property type="match status" value="1"/>
</dbReference>
<dbReference type="EMBL" id="BFAD01000001">
    <property type="protein sequence ID" value="GBE77898.1"/>
    <property type="molecule type" value="Genomic_DNA"/>
</dbReference>
<dbReference type="RefSeq" id="XP_027608811.1">
    <property type="nucleotide sequence ID" value="XM_027753010.1"/>
</dbReference>
<gene>
    <name evidence="4" type="ORF">SCP_0107800</name>
</gene>